<dbReference type="EMBL" id="DRGM01000076">
    <property type="protein sequence ID" value="HEA16117.1"/>
    <property type="molecule type" value="Genomic_DNA"/>
</dbReference>
<dbReference type="AlphaFoldDB" id="A0A7V1GEB6"/>
<dbReference type="RefSeq" id="WP_304180967.1">
    <property type="nucleotide sequence ID" value="NZ_DRGM01000076.1"/>
</dbReference>
<dbReference type="Proteomes" id="UP000886188">
    <property type="component" value="Unassembled WGS sequence"/>
</dbReference>
<reference evidence="1" key="1">
    <citation type="journal article" date="2020" name="mSystems">
        <title>Genome- and Community-Level Interaction Insights into Carbon Utilization and Element Cycling Functions of Hydrothermarchaeota in Hydrothermal Sediment.</title>
        <authorList>
            <person name="Zhou Z."/>
            <person name="Liu Y."/>
            <person name="Xu W."/>
            <person name="Pan J."/>
            <person name="Luo Z.H."/>
            <person name="Li M."/>
        </authorList>
    </citation>
    <scope>NUCLEOTIDE SEQUENCE [LARGE SCALE GENOMIC DNA]</scope>
    <source>
        <strain evidence="1">HyVt-346</strain>
    </source>
</reference>
<organism evidence="1">
    <name type="scientific">Pseudoalteromonas prydzensis</name>
    <dbReference type="NCBI Taxonomy" id="182141"/>
    <lineage>
        <taxon>Bacteria</taxon>
        <taxon>Pseudomonadati</taxon>
        <taxon>Pseudomonadota</taxon>
        <taxon>Gammaproteobacteria</taxon>
        <taxon>Alteromonadales</taxon>
        <taxon>Pseudoalteromonadaceae</taxon>
        <taxon>Pseudoalteromonas</taxon>
    </lineage>
</organism>
<evidence type="ECO:0008006" key="2">
    <source>
        <dbReference type="Google" id="ProtNLM"/>
    </source>
</evidence>
<name>A0A7V1GEB6_9GAMM</name>
<sequence length="166" mass="18650">MKNKHKLQIVILSIALMGGCKKNATQVDRGDETVNSSALKEQEQALNSSKKQHNPVEKQLISKSINNNGDKISYKTDKLLKGTIVFNHATAEQGIVTGTVFITLRDDILPLELKNTYDVKKVTKHTYRFLVDKNTDLKLTISDLKQFASIESTEIAVNYSPIEEQF</sequence>
<evidence type="ECO:0000313" key="1">
    <source>
        <dbReference type="EMBL" id="HEA16117.1"/>
    </source>
</evidence>
<protein>
    <recommendedName>
        <fullName evidence="2">Lipoprotein</fullName>
    </recommendedName>
</protein>
<proteinExistence type="predicted"/>
<dbReference type="PROSITE" id="PS51257">
    <property type="entry name" value="PROKAR_LIPOPROTEIN"/>
    <property type="match status" value="1"/>
</dbReference>
<gene>
    <name evidence="1" type="ORF">ENH88_06670</name>
</gene>
<comment type="caution">
    <text evidence="1">The sequence shown here is derived from an EMBL/GenBank/DDBJ whole genome shotgun (WGS) entry which is preliminary data.</text>
</comment>
<accession>A0A7V1GEB6</accession>